<feature type="domain" description="G-protein coupled receptors family 2 profile 1" evidence="26">
    <location>
        <begin position="864"/>
        <end position="937"/>
    </location>
</feature>
<dbReference type="FunFam" id="2.60.120.200:FF:000020">
    <property type="entry name" value="Cadherin EGF LAG seven-pass G-type receptor 2"/>
    <property type="match status" value="1"/>
</dbReference>
<evidence type="ECO:0000256" key="13">
    <source>
        <dbReference type="ARBA" id="ARBA00023180"/>
    </source>
</evidence>
<keyword evidence="29" id="KW-1185">Reference proteome</keyword>
<dbReference type="Gene3D" id="2.60.120.200">
    <property type="match status" value="2"/>
</dbReference>
<gene>
    <name evidence="28" type="ORF">PECUL_23A044892</name>
</gene>
<feature type="transmembrane region" description="Helical" evidence="21">
    <location>
        <begin position="1471"/>
        <end position="1493"/>
    </location>
</feature>
<dbReference type="PROSITE" id="PS00010">
    <property type="entry name" value="ASX_HYDROXYL"/>
    <property type="match status" value="1"/>
</dbReference>
<dbReference type="Gene3D" id="2.10.25.10">
    <property type="entry name" value="Laminin"/>
    <property type="match status" value="6"/>
</dbReference>
<evidence type="ECO:0000256" key="3">
    <source>
        <dbReference type="ARBA" id="ARBA00010933"/>
    </source>
</evidence>
<feature type="domain" description="G-protein coupled receptors family 2 profile 2" evidence="27">
    <location>
        <begin position="1286"/>
        <end position="1523"/>
    </location>
</feature>
<evidence type="ECO:0000259" key="26">
    <source>
        <dbReference type="PROSITE" id="PS50227"/>
    </source>
</evidence>
<comment type="caution">
    <text evidence="18">Lacks conserved residue(s) required for the propagation of feature annotation.</text>
</comment>
<dbReference type="FunFam" id="2.10.25.10:FF:000011">
    <property type="entry name" value="Cadherin EGF LAG seven-pass G-type receptor"/>
    <property type="match status" value="1"/>
</dbReference>
<keyword evidence="8 21" id="KW-1133">Transmembrane helix</keyword>
<dbReference type="FunFam" id="4.10.1240.10:FF:000003">
    <property type="entry name" value="Putative cadherin EGF LAG seven-pass G-type receptor 2"/>
    <property type="match status" value="1"/>
</dbReference>
<dbReference type="GO" id="GO:0098609">
    <property type="term" value="P:cell-cell adhesion"/>
    <property type="evidence" value="ECO:0007669"/>
    <property type="project" value="TreeGrafter"/>
</dbReference>
<dbReference type="FunFam" id="2.10.25.10:FF:000113">
    <property type="entry name" value="Cadherin, EGF LAG seven-pass G-type receptor 3"/>
    <property type="match status" value="1"/>
</dbReference>
<feature type="domain" description="Laminin EGF-like" evidence="24">
    <location>
        <begin position="832"/>
        <end position="879"/>
    </location>
</feature>
<dbReference type="Pfam" id="PF00008">
    <property type="entry name" value="EGF"/>
    <property type="match status" value="2"/>
</dbReference>
<feature type="compositionally biased region" description="Basic and acidic residues" evidence="20">
    <location>
        <begin position="1134"/>
        <end position="1151"/>
    </location>
</feature>
<feature type="region of interest" description="Disordered" evidence="20">
    <location>
        <begin position="1721"/>
        <end position="1770"/>
    </location>
</feature>
<evidence type="ECO:0000256" key="6">
    <source>
        <dbReference type="ARBA" id="ARBA00022692"/>
    </source>
</evidence>
<dbReference type="PROSITE" id="PS00022">
    <property type="entry name" value="EGF_1"/>
    <property type="match status" value="4"/>
</dbReference>
<evidence type="ECO:0000256" key="7">
    <source>
        <dbReference type="ARBA" id="ARBA00022737"/>
    </source>
</evidence>
<dbReference type="GO" id="GO:0005509">
    <property type="term" value="F:calcium ion binding"/>
    <property type="evidence" value="ECO:0007669"/>
    <property type="project" value="InterPro"/>
</dbReference>
<feature type="disulfide bond" evidence="19">
    <location>
        <begin position="832"/>
        <end position="844"/>
    </location>
</feature>
<dbReference type="Pfam" id="PF01825">
    <property type="entry name" value="GPS"/>
    <property type="match status" value="1"/>
</dbReference>
<dbReference type="InterPro" id="IPR032471">
    <property type="entry name" value="AGRL2-4_GAIN_subdom_A"/>
</dbReference>
<feature type="domain" description="EGF-like" evidence="23">
    <location>
        <begin position="482"/>
        <end position="518"/>
    </location>
</feature>
<dbReference type="PROSITE" id="PS50227">
    <property type="entry name" value="G_PROTEIN_RECEP_F2_3"/>
    <property type="match status" value="1"/>
</dbReference>
<feature type="transmembrane region" description="Helical" evidence="21">
    <location>
        <begin position="1288"/>
        <end position="1309"/>
    </location>
</feature>
<dbReference type="Pfam" id="PF00053">
    <property type="entry name" value="EGF_laminin"/>
    <property type="match status" value="1"/>
</dbReference>
<dbReference type="InterPro" id="IPR046338">
    <property type="entry name" value="GAIN_dom_sf"/>
</dbReference>
<dbReference type="Gene3D" id="4.10.1240.10">
    <property type="entry name" value="GPCR, family 2, extracellular hormone receptor domain"/>
    <property type="match status" value="1"/>
</dbReference>
<evidence type="ECO:0000256" key="2">
    <source>
        <dbReference type="ARBA" id="ARBA00004651"/>
    </source>
</evidence>
<dbReference type="CDD" id="cd00054">
    <property type="entry name" value="EGF_CA"/>
    <property type="match status" value="5"/>
</dbReference>
<keyword evidence="7" id="KW-0677">Repeat</keyword>
<evidence type="ECO:0000256" key="20">
    <source>
        <dbReference type="SAM" id="MobiDB-lite"/>
    </source>
</evidence>
<dbReference type="SMART" id="SM00282">
    <property type="entry name" value="LamG"/>
    <property type="match status" value="2"/>
</dbReference>
<keyword evidence="16 19" id="KW-0424">Laminin EGF-like domain</keyword>
<dbReference type="InterPro" id="IPR000152">
    <property type="entry name" value="EGF-type_Asp/Asn_hydroxyl_site"/>
</dbReference>
<dbReference type="SMART" id="SM00180">
    <property type="entry name" value="EGF_Lam"/>
    <property type="match status" value="1"/>
</dbReference>
<accession>A0AAD1R1N5</accession>
<dbReference type="InterPro" id="IPR001881">
    <property type="entry name" value="EGF-like_Ca-bd_dom"/>
</dbReference>
<dbReference type="InterPro" id="IPR000832">
    <property type="entry name" value="GPCR_2_secretin-like"/>
</dbReference>
<dbReference type="FunFam" id="1.25.40.610:FF:000005">
    <property type="entry name" value="cadherin EGF LAG seven-pass G-type receptor 2"/>
    <property type="match status" value="1"/>
</dbReference>
<evidence type="ECO:0000259" key="27">
    <source>
        <dbReference type="PROSITE" id="PS50261"/>
    </source>
</evidence>
<dbReference type="SMART" id="SM00181">
    <property type="entry name" value="EGF"/>
    <property type="match status" value="6"/>
</dbReference>
<evidence type="ECO:0000256" key="10">
    <source>
        <dbReference type="ARBA" id="ARBA00023136"/>
    </source>
</evidence>
<proteinExistence type="inferred from homology"/>
<feature type="disulfide bond" evidence="19">
    <location>
        <begin position="853"/>
        <end position="862"/>
    </location>
</feature>
<feature type="disulfide bond" evidence="18">
    <location>
        <begin position="508"/>
        <end position="517"/>
    </location>
</feature>
<evidence type="ECO:0000256" key="11">
    <source>
        <dbReference type="ARBA" id="ARBA00023157"/>
    </source>
</evidence>
<dbReference type="PROSITE" id="PS50261">
    <property type="entry name" value="G_PROTEIN_RECEP_F2_4"/>
    <property type="match status" value="1"/>
</dbReference>
<dbReference type="InterPro" id="IPR000742">
    <property type="entry name" value="EGF"/>
</dbReference>
<feature type="region of interest" description="Disordered" evidence="20">
    <location>
        <begin position="1124"/>
        <end position="1151"/>
    </location>
</feature>
<protein>
    <recommendedName>
        <fullName evidence="17">Cadherin EGF LAG seven-pass G-type receptor 2</fullName>
    </recommendedName>
</protein>
<keyword evidence="9" id="KW-0297">G-protein coupled receptor</keyword>
<feature type="domain" description="Laminin G" evidence="22">
    <location>
        <begin position="275"/>
        <end position="479"/>
    </location>
</feature>
<evidence type="ECO:0000256" key="14">
    <source>
        <dbReference type="ARBA" id="ARBA00023224"/>
    </source>
</evidence>
<keyword evidence="13" id="KW-0325">Glycoprotein</keyword>
<dbReference type="InterPro" id="IPR057244">
    <property type="entry name" value="GAIN_B"/>
</dbReference>
<evidence type="ECO:0000256" key="15">
    <source>
        <dbReference type="ARBA" id="ARBA00023278"/>
    </source>
</evidence>
<feature type="domain" description="GAIN-B" evidence="25">
    <location>
        <begin position="1113"/>
        <end position="1279"/>
    </location>
</feature>
<comment type="function">
    <text evidence="1">Receptor that may have an important role in cell/cell signaling during nervous system formation.</text>
</comment>
<dbReference type="Pfam" id="PF16489">
    <property type="entry name" value="GAIN"/>
    <property type="match status" value="1"/>
</dbReference>
<dbReference type="PANTHER" id="PTHR24026">
    <property type="entry name" value="FAT ATYPICAL CADHERIN-RELATED"/>
    <property type="match status" value="1"/>
</dbReference>
<feature type="region of interest" description="Disordered" evidence="20">
    <location>
        <begin position="1679"/>
        <end position="1706"/>
    </location>
</feature>
<dbReference type="FunFam" id="2.60.120.200:FF:000059">
    <property type="entry name" value="Cadherin EGF LAG seven-pass G-type receptor 1"/>
    <property type="match status" value="1"/>
</dbReference>
<dbReference type="Gene3D" id="2.60.220.50">
    <property type="match status" value="1"/>
</dbReference>
<dbReference type="Proteomes" id="UP001295444">
    <property type="component" value="Chromosome 01"/>
</dbReference>
<keyword evidence="11 18" id="KW-1015">Disulfide bond</keyword>
<evidence type="ECO:0000256" key="9">
    <source>
        <dbReference type="ARBA" id="ARBA00023040"/>
    </source>
</evidence>
<dbReference type="InterPro" id="IPR017981">
    <property type="entry name" value="GPCR_2-like_7TM"/>
</dbReference>
<keyword evidence="6 21" id="KW-0812">Transmembrane</keyword>
<feature type="domain" description="EGF-like" evidence="23">
    <location>
        <begin position="737"/>
        <end position="775"/>
    </location>
</feature>
<feature type="compositionally biased region" description="Acidic residues" evidence="20">
    <location>
        <begin position="1619"/>
        <end position="1628"/>
    </location>
</feature>
<evidence type="ECO:0000256" key="5">
    <source>
        <dbReference type="ARBA" id="ARBA00022475"/>
    </source>
</evidence>
<dbReference type="InterPro" id="IPR036445">
    <property type="entry name" value="GPCR_2_extracell_dom_sf"/>
</dbReference>
<dbReference type="CDD" id="cd00110">
    <property type="entry name" value="LamG"/>
    <property type="match status" value="2"/>
</dbReference>
<dbReference type="Pfam" id="PF02210">
    <property type="entry name" value="Laminin_G_2"/>
    <property type="match status" value="2"/>
</dbReference>
<evidence type="ECO:0000256" key="16">
    <source>
        <dbReference type="ARBA" id="ARBA00023292"/>
    </source>
</evidence>
<dbReference type="Pfam" id="PF02793">
    <property type="entry name" value="HRM"/>
    <property type="match status" value="1"/>
</dbReference>
<evidence type="ECO:0000313" key="28">
    <source>
        <dbReference type="EMBL" id="CAH2221527.1"/>
    </source>
</evidence>
<keyword evidence="14" id="KW-0807">Transducer</keyword>
<keyword evidence="5" id="KW-1003">Cell membrane</keyword>
<dbReference type="SUPFAM" id="SSF57196">
    <property type="entry name" value="EGF/Laminin"/>
    <property type="match status" value="4"/>
</dbReference>
<name>A0AAD1R1N5_PELCU</name>
<evidence type="ECO:0000256" key="1">
    <source>
        <dbReference type="ARBA" id="ARBA00002066"/>
    </source>
</evidence>
<dbReference type="Gene3D" id="1.20.1070.10">
    <property type="entry name" value="Rhodopsin 7-helix transmembrane proteins"/>
    <property type="match status" value="1"/>
</dbReference>
<keyword evidence="15" id="KW-0379">Hydroxylation</keyword>
<dbReference type="Pfam" id="PF00002">
    <property type="entry name" value="7tm_2"/>
    <property type="match status" value="1"/>
</dbReference>
<evidence type="ECO:0000256" key="19">
    <source>
        <dbReference type="PROSITE-ProRule" id="PRU00460"/>
    </source>
</evidence>
<dbReference type="InterPro" id="IPR002049">
    <property type="entry name" value="LE_dom"/>
</dbReference>
<dbReference type="GO" id="GO:0007166">
    <property type="term" value="P:cell surface receptor signaling pathway"/>
    <property type="evidence" value="ECO:0007669"/>
    <property type="project" value="InterPro"/>
</dbReference>
<dbReference type="GO" id="GO:0120036">
    <property type="term" value="P:plasma membrane bounded cell projection organization"/>
    <property type="evidence" value="ECO:0007669"/>
    <property type="project" value="UniProtKB-ARBA"/>
</dbReference>
<dbReference type="SMART" id="SM00179">
    <property type="entry name" value="EGF_CA"/>
    <property type="match status" value="5"/>
</dbReference>
<feature type="domain" description="EGF-like" evidence="23">
    <location>
        <begin position="236"/>
        <end position="274"/>
    </location>
</feature>
<dbReference type="InterPro" id="IPR001879">
    <property type="entry name" value="GPCR_2_extracellular_dom"/>
</dbReference>
<feature type="region of interest" description="Disordered" evidence="20">
    <location>
        <begin position="1614"/>
        <end position="1653"/>
    </location>
</feature>
<comment type="subcellular location">
    <subcellularLocation>
        <location evidence="2">Cell membrane</location>
        <topology evidence="2">Multi-pass membrane protein</topology>
    </subcellularLocation>
</comment>
<evidence type="ECO:0000259" key="23">
    <source>
        <dbReference type="PROSITE" id="PS50026"/>
    </source>
</evidence>
<comment type="similarity">
    <text evidence="3">Belongs to the G-protein coupled receptor 2 family. LN-TM7 subfamily.</text>
</comment>
<dbReference type="InterPro" id="IPR000203">
    <property type="entry name" value="GPS"/>
</dbReference>
<feature type="transmembrane region" description="Helical" evidence="21">
    <location>
        <begin position="1345"/>
        <end position="1369"/>
    </location>
</feature>
<dbReference type="CDD" id="cd00055">
    <property type="entry name" value="EGF_Lam"/>
    <property type="match status" value="1"/>
</dbReference>
<dbReference type="SUPFAM" id="SSF49899">
    <property type="entry name" value="Concanavalin A-like lectins/glucanases"/>
    <property type="match status" value="2"/>
</dbReference>
<evidence type="ECO:0000259" key="22">
    <source>
        <dbReference type="PROSITE" id="PS50025"/>
    </source>
</evidence>
<dbReference type="PROSITE" id="PS01186">
    <property type="entry name" value="EGF_2"/>
    <property type="match status" value="4"/>
</dbReference>
<keyword evidence="18" id="KW-0245">EGF-like domain</keyword>
<keyword evidence="12 28" id="KW-0675">Receptor</keyword>
<dbReference type="PROSITE" id="PS50221">
    <property type="entry name" value="GAIN_B"/>
    <property type="match status" value="1"/>
</dbReference>
<dbReference type="PROSITE" id="PS50027">
    <property type="entry name" value="EGF_LAM_2"/>
    <property type="match status" value="1"/>
</dbReference>
<keyword evidence="10 21" id="KW-0472">Membrane</keyword>
<keyword evidence="4" id="KW-0217">Developmental protein</keyword>
<dbReference type="FunFam" id="1.20.1070.10:FF:000112">
    <property type="entry name" value="Cadherin EGF LAG seven-pass G-type receptor 2"/>
    <property type="match status" value="1"/>
</dbReference>
<dbReference type="EMBL" id="OW240912">
    <property type="protein sequence ID" value="CAH2221527.1"/>
    <property type="molecule type" value="Genomic_DNA"/>
</dbReference>
<evidence type="ECO:0000256" key="18">
    <source>
        <dbReference type="PROSITE-ProRule" id="PRU00076"/>
    </source>
</evidence>
<feature type="domain" description="Laminin G" evidence="22">
    <location>
        <begin position="522"/>
        <end position="699"/>
    </location>
</feature>
<dbReference type="SMART" id="SM00303">
    <property type="entry name" value="GPS"/>
    <property type="match status" value="1"/>
</dbReference>
<dbReference type="GO" id="GO:0005886">
    <property type="term" value="C:plasma membrane"/>
    <property type="evidence" value="ECO:0007669"/>
    <property type="project" value="UniProtKB-SubCell"/>
</dbReference>
<feature type="transmembrane region" description="Helical" evidence="21">
    <location>
        <begin position="1390"/>
        <end position="1410"/>
    </location>
</feature>
<organism evidence="28 29">
    <name type="scientific">Pelobates cultripes</name>
    <name type="common">Western spadefoot toad</name>
    <dbReference type="NCBI Taxonomy" id="61616"/>
    <lineage>
        <taxon>Eukaryota</taxon>
        <taxon>Metazoa</taxon>
        <taxon>Chordata</taxon>
        <taxon>Craniata</taxon>
        <taxon>Vertebrata</taxon>
        <taxon>Euteleostomi</taxon>
        <taxon>Amphibia</taxon>
        <taxon>Batrachia</taxon>
        <taxon>Anura</taxon>
        <taxon>Pelobatoidea</taxon>
        <taxon>Pelobatidae</taxon>
        <taxon>Pelobates</taxon>
    </lineage>
</organism>
<feature type="transmembrane region" description="Helical" evidence="21">
    <location>
        <begin position="1499"/>
        <end position="1522"/>
    </location>
</feature>
<dbReference type="InterPro" id="IPR001791">
    <property type="entry name" value="Laminin_G"/>
</dbReference>
<dbReference type="PROSITE" id="PS01248">
    <property type="entry name" value="EGF_LAM_1"/>
    <property type="match status" value="1"/>
</dbReference>
<evidence type="ECO:0000259" key="25">
    <source>
        <dbReference type="PROSITE" id="PS50221"/>
    </source>
</evidence>
<evidence type="ECO:0000256" key="4">
    <source>
        <dbReference type="ARBA" id="ARBA00022473"/>
    </source>
</evidence>
<dbReference type="PROSITE" id="PS50026">
    <property type="entry name" value="EGF_3"/>
    <property type="match status" value="5"/>
</dbReference>
<feature type="disulfide bond" evidence="18">
    <location>
        <begin position="222"/>
        <end position="231"/>
    </location>
</feature>
<evidence type="ECO:0000256" key="21">
    <source>
        <dbReference type="SAM" id="Phobius"/>
    </source>
</evidence>
<feature type="disulfide bond" evidence="18">
    <location>
        <begin position="765"/>
        <end position="774"/>
    </location>
</feature>
<feature type="domain" description="EGF-like" evidence="23">
    <location>
        <begin position="196"/>
        <end position="232"/>
    </location>
</feature>
<sequence>MSFYSNVSQKLELLLVWKTVQTWFKPNPCQDEQHQLHIQQRDMNTDIEKSEYIGYHLMCKVLSIPPPGVVVFSIQEDNETPSLITGITPDMQILNVSLLVQDHEGEFLPSETLRELLYLNRTLLAALAQQRVLPFDDNVCLREPCPNYMLCVSALRFDSSAPFLASDTLLFRPILPVGGLRCRCPRGFAGEYCETEVDLCYTGPCGEHGFCQSHEGGFTCKCHEGYTGPHCEIALRSARCSSGLCKNGGVCVNLLVGGFHCECPPGAFESPHCTVTTRAFNGESFLTFRGLRQRFHFTLSLSFATRERNGLLLYNGRFNGKHDFIVLEVTDEQVQLTFSAGEFTTTVSPYISGGVSDGQWHTVHLHYYNKPIVGKSGDLQGPSEQKVAVVTIDDCDTTMSLHFGSILGNYSCAAQGMQSGTKKSLDLTGPLLLGGIPNLPEGFPVTHRYFVGCMKDLVIDNKSMDLEEYIANNGTITGCPAKRNQCEGERCHHGGTCVNRWDGYSCECALGYGGKDCEQEMLSPLRFLGDGIVRWETLAVPITVPWHLSFMFRTRQTNAILLRAQGEQKLALNLQMSEGTLLLTVDGPSSLLFVLQLHVKLNDGVWHHIAVELQKDPSDPESQILLFHVDYGQDQVKGYFPGDLVGTLLTSLSVGGMTGDEGGIHQGFRGCVQGVQMGSSPSSPISLANTKHMNVDPGCSFPDPCDSSPCAVHSYCRDDWDSHSCACHQGYYGDSCTDACELNPCQHQSACVRRAGFSHGYLCDCALGYYGPHCEHRLDQPCARGWWGHPVCGPCNCDVNKGFDADCNKTTGECRCKDNHYRPSSGVSCLLCDCYSTGSLSRTCDPVTGQCPCKPGVIGQHCDRCDNPFAEVTLNGCEVNYDSCPRAIEAEIWWQRTRFGLPAAVSCPRGSVGTAVRHCDEHRGWLPPDLSNCTSHPFLPIKALLDTLKKNISLLSPAVAQKGAHNLFNATQEAGTFLGSDVRISYQLLSTILQRQSQESGFNLAATQDVHFTENVVRAGSHLLDLGTKQQWDIIQVSEGGTALLLRNYETYVGTLARNMKQTYLNPFTIITPNIVVSVTRLDKVNFAGAVLPRYETLRGVKPSDQETAVILPQANFMMHDAQVSLSGKPSEPPPDRSREKREKELKEEGVHKDPQAVVTVIIYHTLGTLLPERWDPDKRSLRVPKRPIINSPVVSINIHESDGGALHQPITVQFRLRETQDRSKPICVHWNHTLHLPTPGGGWSARGCELVFRNETHISCQCHHMTSFAVLMDMSRRENGEVLPLRIITYSCIGVTLGFLLLTLLFLCIPCSLRFNQHSIRRNLLLALLFSHLSFLLGINQADMQFACTIIAILLHFLSLCCFSWVFLEVLHIYRRLNEVRDVNAGPMRFYYALGWGVPAFITGLAVGLDPEGYGNPDFCWLSVSDTLIWSFAGPAAFVISTGLFLCVLSGRVSCAVKREGFQKKGTASGLRCSTLLLILVSVSWLLALLSVNSDLLLLHYLYAGVVCAQGPVIFLVSVILSKDVHKALKQSVSKKHEPSVTTKSTLTSSHPGNTYLDGRLYHMPFGSSTGSLHSGRSHSYLPFLLRDEAGLKTGQSLAELEDTNGMYLEAKDHHEDSDSDDSDLSMDDDHSCSFASTHSSDSDDDGDDLEVTCWEGLNNEKFQQIPPKVDNIASQGTIANGDLRVTEPKLTSPKKTGPPPQKGILKKKHRAAINRIHNKLGPLPLTQGPRTKPSLQEQLNGITPIPMSIRTDTAGKESSESESDETSI</sequence>
<evidence type="ECO:0000256" key="12">
    <source>
        <dbReference type="ARBA" id="ARBA00023170"/>
    </source>
</evidence>
<evidence type="ECO:0000256" key="8">
    <source>
        <dbReference type="ARBA" id="ARBA00022989"/>
    </source>
</evidence>
<dbReference type="PROSITE" id="PS50025">
    <property type="entry name" value="LAM_G_DOMAIN"/>
    <property type="match status" value="2"/>
</dbReference>
<feature type="domain" description="EGF-like" evidence="23">
    <location>
        <begin position="701"/>
        <end position="734"/>
    </location>
</feature>
<evidence type="ECO:0000313" key="29">
    <source>
        <dbReference type="Proteomes" id="UP001295444"/>
    </source>
</evidence>
<feature type="disulfide bond" evidence="19">
    <location>
        <begin position="834"/>
        <end position="851"/>
    </location>
</feature>
<dbReference type="PANTHER" id="PTHR24026:SF32">
    <property type="entry name" value="CADHERIN EGF LAG SEVEN-PASS G-TYPE RECEPTOR 2"/>
    <property type="match status" value="1"/>
</dbReference>
<dbReference type="GO" id="GO:0004930">
    <property type="term" value="F:G protein-coupled receptor activity"/>
    <property type="evidence" value="ECO:0007669"/>
    <property type="project" value="UniProtKB-KW"/>
</dbReference>
<feature type="transmembrane region" description="Helical" evidence="21">
    <location>
        <begin position="1321"/>
        <end position="1339"/>
    </location>
</feature>
<evidence type="ECO:0000259" key="24">
    <source>
        <dbReference type="PROSITE" id="PS50027"/>
    </source>
</evidence>
<reference evidence="28" key="1">
    <citation type="submission" date="2022-03" db="EMBL/GenBank/DDBJ databases">
        <authorList>
            <person name="Alioto T."/>
            <person name="Alioto T."/>
            <person name="Gomez Garrido J."/>
        </authorList>
    </citation>
    <scope>NUCLEOTIDE SEQUENCE</scope>
</reference>
<feature type="transmembrane region" description="Helical" evidence="21">
    <location>
        <begin position="1430"/>
        <end position="1450"/>
    </location>
</feature>
<dbReference type="SMART" id="SM00008">
    <property type="entry name" value="HormR"/>
    <property type="match status" value="1"/>
</dbReference>
<evidence type="ECO:0000256" key="17">
    <source>
        <dbReference type="ARBA" id="ARBA00071750"/>
    </source>
</evidence>
<dbReference type="InterPro" id="IPR013320">
    <property type="entry name" value="ConA-like_dom_sf"/>
</dbReference>